<dbReference type="AlphaFoldDB" id="A0A0C9V4N9"/>
<evidence type="ECO:0000313" key="2">
    <source>
        <dbReference type="Proteomes" id="UP000054279"/>
    </source>
</evidence>
<evidence type="ECO:0000313" key="1">
    <source>
        <dbReference type="EMBL" id="KIJ32400.1"/>
    </source>
</evidence>
<protein>
    <submittedName>
        <fullName evidence="1">Uncharacterized protein</fullName>
    </submittedName>
</protein>
<name>A0A0C9V4N9_SPHS4</name>
<proteinExistence type="predicted"/>
<organism evidence="1 2">
    <name type="scientific">Sphaerobolus stellatus (strain SS14)</name>
    <dbReference type="NCBI Taxonomy" id="990650"/>
    <lineage>
        <taxon>Eukaryota</taxon>
        <taxon>Fungi</taxon>
        <taxon>Dikarya</taxon>
        <taxon>Basidiomycota</taxon>
        <taxon>Agaricomycotina</taxon>
        <taxon>Agaricomycetes</taxon>
        <taxon>Phallomycetidae</taxon>
        <taxon>Geastrales</taxon>
        <taxon>Sphaerobolaceae</taxon>
        <taxon>Sphaerobolus</taxon>
    </lineage>
</organism>
<dbReference type="HOGENOM" id="CLU_1332682_0_0_1"/>
<keyword evidence="2" id="KW-1185">Reference proteome</keyword>
<sequence>MGASNTVRRVVFGVKNAIPVALCSQIQAEVPGSVHFSDKDGDFTILHRQKYTKSAEELKKAKTSAALVSVSEGSPAVTPRGKLKSLTWPVASYILCSFPILVIIRKDDSRYIAYPSSEGQRSVDLSNTTSQQSERLFLEHYHIDASSGYSSNRSSPVSNTSTTDNDNLVATSNTIHTAVVASQVPTKVISLSADGGWLFLMLCEIF</sequence>
<accession>A0A0C9V4N9</accession>
<dbReference type="EMBL" id="KN837227">
    <property type="protein sequence ID" value="KIJ32400.1"/>
    <property type="molecule type" value="Genomic_DNA"/>
</dbReference>
<reference evidence="1 2" key="1">
    <citation type="submission" date="2014-06" db="EMBL/GenBank/DDBJ databases">
        <title>Evolutionary Origins and Diversification of the Mycorrhizal Mutualists.</title>
        <authorList>
            <consortium name="DOE Joint Genome Institute"/>
            <consortium name="Mycorrhizal Genomics Consortium"/>
            <person name="Kohler A."/>
            <person name="Kuo A."/>
            <person name="Nagy L.G."/>
            <person name="Floudas D."/>
            <person name="Copeland A."/>
            <person name="Barry K.W."/>
            <person name="Cichocki N."/>
            <person name="Veneault-Fourrey C."/>
            <person name="LaButti K."/>
            <person name="Lindquist E.A."/>
            <person name="Lipzen A."/>
            <person name="Lundell T."/>
            <person name="Morin E."/>
            <person name="Murat C."/>
            <person name="Riley R."/>
            <person name="Ohm R."/>
            <person name="Sun H."/>
            <person name="Tunlid A."/>
            <person name="Henrissat B."/>
            <person name="Grigoriev I.V."/>
            <person name="Hibbett D.S."/>
            <person name="Martin F."/>
        </authorList>
    </citation>
    <scope>NUCLEOTIDE SEQUENCE [LARGE SCALE GENOMIC DNA]</scope>
    <source>
        <strain evidence="1 2">SS14</strain>
    </source>
</reference>
<gene>
    <name evidence="1" type="ORF">M422DRAFT_52844</name>
</gene>
<dbReference type="Proteomes" id="UP000054279">
    <property type="component" value="Unassembled WGS sequence"/>
</dbReference>